<evidence type="ECO:0000313" key="1">
    <source>
        <dbReference type="EMBL" id="AKX60076.1"/>
    </source>
</evidence>
<accession>A0A0K1XFI0</accession>
<reference evidence="1 2" key="1">
    <citation type="journal article" date="2015" name="Genome Announc.">
        <title>Genome Sequences of Oblitimonas alkaliphila gen. nov. sp. nov. (Proposed), a Novel Bacterium of the Pseudomonadaceae Family.</title>
        <authorList>
            <person name="Lauer A.C."/>
            <person name="Nicholson A.C."/>
            <person name="Humrighouse B.W."/>
            <person name="Emery B."/>
            <person name="Drobish A."/>
            <person name="Juieng P."/>
            <person name="Loparev V."/>
            <person name="McQuiston J.R."/>
        </authorList>
    </citation>
    <scope>NUCLEOTIDE SEQUENCE [LARGE SCALE GENOMIC DNA]</scope>
    <source>
        <strain evidence="1 2">E5571</strain>
    </source>
</reference>
<dbReference type="STRING" id="1697053.AKN87_11655"/>
<protein>
    <submittedName>
        <fullName evidence="1">Uncharacterized protein</fullName>
    </submittedName>
</protein>
<dbReference type="KEGG" id="pbb:AKN87_11655"/>
<dbReference type="EMBL" id="CP012365">
    <property type="protein sequence ID" value="AKX60076.1"/>
    <property type="molecule type" value="Genomic_DNA"/>
</dbReference>
<keyword evidence="2" id="KW-1185">Reference proteome</keyword>
<evidence type="ECO:0000313" key="2">
    <source>
        <dbReference type="Proteomes" id="UP000063953"/>
    </source>
</evidence>
<organism evidence="1 2">
    <name type="scientific">Thiopseudomonas alkaliphila</name>
    <dbReference type="NCBI Taxonomy" id="1697053"/>
    <lineage>
        <taxon>Bacteria</taxon>
        <taxon>Pseudomonadati</taxon>
        <taxon>Pseudomonadota</taxon>
        <taxon>Gammaproteobacteria</taxon>
        <taxon>Pseudomonadales</taxon>
        <taxon>Pseudomonadaceae</taxon>
        <taxon>Thiopseudomonas</taxon>
    </lineage>
</organism>
<dbReference type="RefSeq" id="WP_053101376.1">
    <property type="nucleotide sequence ID" value="NZ_CP012358.1"/>
</dbReference>
<proteinExistence type="predicted"/>
<gene>
    <name evidence="1" type="ORF">AKN88_09150</name>
</gene>
<dbReference type="GeneID" id="93984927"/>
<dbReference type="AlphaFoldDB" id="A0A0K1XFI0"/>
<dbReference type="Proteomes" id="UP000063953">
    <property type="component" value="Chromosome"/>
</dbReference>
<name>A0A0K1XFI0_9GAMM</name>
<sequence length="60" mass="6836">MRETDEQIALDQALAKQNQVQNPVEQVQAMRKQQLDVCALKRSDAIDELLKSALEPTQEQ</sequence>